<proteinExistence type="predicted"/>
<keyword evidence="2" id="KW-1185">Reference proteome</keyword>
<organism evidence="1 2">
    <name type="scientific">Rubellimicrobium aerolatum</name>
    <dbReference type="NCBI Taxonomy" id="490979"/>
    <lineage>
        <taxon>Bacteria</taxon>
        <taxon>Pseudomonadati</taxon>
        <taxon>Pseudomonadota</taxon>
        <taxon>Alphaproteobacteria</taxon>
        <taxon>Rhodobacterales</taxon>
        <taxon>Roseobacteraceae</taxon>
        <taxon>Rubellimicrobium</taxon>
    </lineage>
</organism>
<protein>
    <submittedName>
        <fullName evidence="1">Uncharacterized protein</fullName>
    </submittedName>
</protein>
<evidence type="ECO:0000313" key="2">
    <source>
        <dbReference type="Proteomes" id="UP001596056"/>
    </source>
</evidence>
<dbReference type="EMBL" id="JBHSNA010000002">
    <property type="protein sequence ID" value="MFC5565320.1"/>
    <property type="molecule type" value="Genomic_DNA"/>
</dbReference>
<gene>
    <name evidence="1" type="ORF">ACFPOC_02695</name>
</gene>
<accession>A0ABW0S8R5</accession>
<comment type="caution">
    <text evidence="1">The sequence shown here is derived from an EMBL/GenBank/DDBJ whole genome shotgun (WGS) entry which is preliminary data.</text>
</comment>
<dbReference type="Proteomes" id="UP001596056">
    <property type="component" value="Unassembled WGS sequence"/>
</dbReference>
<sequence>MAGKIPGRSFGSVEEAQIFAGHQLTHISGLLTTINNYGGGDATVGGDFTAAHQATGDAEFDAFMTQLAARSRDSLEAARLYLPVYTQELEKSFGIDGPIIEEVDGKLRVRQFDIALDGETFARSLGRGVVAEYRPDGTLKLDKYS</sequence>
<reference evidence="2" key="1">
    <citation type="journal article" date="2019" name="Int. J. Syst. Evol. Microbiol.">
        <title>The Global Catalogue of Microorganisms (GCM) 10K type strain sequencing project: providing services to taxonomists for standard genome sequencing and annotation.</title>
        <authorList>
            <consortium name="The Broad Institute Genomics Platform"/>
            <consortium name="The Broad Institute Genome Sequencing Center for Infectious Disease"/>
            <person name="Wu L."/>
            <person name="Ma J."/>
        </authorList>
    </citation>
    <scope>NUCLEOTIDE SEQUENCE [LARGE SCALE GENOMIC DNA]</scope>
    <source>
        <strain evidence="2">KACC 11588</strain>
    </source>
</reference>
<dbReference type="RefSeq" id="WP_209837639.1">
    <property type="nucleotide sequence ID" value="NZ_JAGGJP010000002.1"/>
</dbReference>
<name>A0ABW0S8R5_9RHOB</name>
<evidence type="ECO:0000313" key="1">
    <source>
        <dbReference type="EMBL" id="MFC5565320.1"/>
    </source>
</evidence>